<dbReference type="NCBIfam" id="TIGR01614">
    <property type="entry name" value="PME_inhib"/>
    <property type="match status" value="1"/>
</dbReference>
<keyword evidence="1" id="KW-0732">Signal</keyword>
<dbReference type="Gene3D" id="1.20.140.40">
    <property type="entry name" value="Invertase/pectin methylesterase inhibitor family protein"/>
    <property type="match status" value="1"/>
</dbReference>
<evidence type="ECO:0000313" key="4">
    <source>
        <dbReference type="EMBL" id="RVX15632.1"/>
    </source>
</evidence>
<dbReference type="AlphaFoldDB" id="A0A438K323"/>
<proteinExistence type="inferred from homology"/>
<dbReference type="SUPFAM" id="SSF101148">
    <property type="entry name" value="Plant invertase/pectin methylesterase inhibitor"/>
    <property type="match status" value="1"/>
</dbReference>
<dbReference type="PANTHER" id="PTHR36333">
    <property type="entry name" value="DIMETHYLALLYL, ADENOSINE TRNA METHYLTHIOTRANSFERASE"/>
    <property type="match status" value="1"/>
</dbReference>
<gene>
    <name evidence="4" type="primary">PMEI9_0</name>
    <name evidence="4" type="ORF">CK203_009020</name>
</gene>
<organism evidence="4 5">
    <name type="scientific">Vitis vinifera</name>
    <name type="common">Grape</name>
    <dbReference type="NCBI Taxonomy" id="29760"/>
    <lineage>
        <taxon>Eukaryota</taxon>
        <taxon>Viridiplantae</taxon>
        <taxon>Streptophyta</taxon>
        <taxon>Embryophyta</taxon>
        <taxon>Tracheophyta</taxon>
        <taxon>Spermatophyta</taxon>
        <taxon>Magnoliopsida</taxon>
        <taxon>eudicotyledons</taxon>
        <taxon>Gunneridae</taxon>
        <taxon>Pentapetalae</taxon>
        <taxon>rosids</taxon>
        <taxon>Vitales</taxon>
        <taxon>Vitaceae</taxon>
        <taxon>Viteae</taxon>
        <taxon>Vitis</taxon>
    </lineage>
</organism>
<dbReference type="InterPro" id="IPR006501">
    <property type="entry name" value="Pectinesterase_inhib_dom"/>
</dbReference>
<evidence type="ECO:0000259" key="3">
    <source>
        <dbReference type="SMART" id="SM00856"/>
    </source>
</evidence>
<dbReference type="CDD" id="cd15798">
    <property type="entry name" value="PMEI-like_3"/>
    <property type="match status" value="1"/>
</dbReference>
<dbReference type="Pfam" id="PF04043">
    <property type="entry name" value="PMEI"/>
    <property type="match status" value="1"/>
</dbReference>
<dbReference type="EMBL" id="QGNW01000018">
    <property type="protein sequence ID" value="RVX15632.1"/>
    <property type="molecule type" value="Genomic_DNA"/>
</dbReference>
<dbReference type="InterPro" id="IPR035513">
    <property type="entry name" value="Invertase/methylesterase_inhib"/>
</dbReference>
<dbReference type="FunFam" id="1.20.140.40:FF:000005">
    <property type="entry name" value="Pectin methylesterase inhibitor 1"/>
    <property type="match status" value="1"/>
</dbReference>
<evidence type="ECO:0000256" key="2">
    <source>
        <dbReference type="ARBA" id="ARBA00038471"/>
    </source>
</evidence>
<dbReference type="GO" id="GO:0046910">
    <property type="term" value="F:pectinesterase inhibitor activity"/>
    <property type="evidence" value="ECO:0007669"/>
    <property type="project" value="UniProtKB-ARBA"/>
</dbReference>
<comment type="caution">
    <text evidence="4">The sequence shown here is derived from an EMBL/GenBank/DDBJ whole genome shotgun (WGS) entry which is preliminary data.</text>
</comment>
<name>A0A438K323_VITVI</name>
<protein>
    <submittedName>
        <fullName evidence="4">Pectinesterase inhibitor 9</fullName>
    </submittedName>
</protein>
<dbReference type="Proteomes" id="UP000288805">
    <property type="component" value="Unassembled WGS sequence"/>
</dbReference>
<accession>A0A438K323</accession>
<sequence length="488" mass="54701">MAALGISSAAIGFNTITIFRTKSAPRRLRTKISCVGWDPEGLFGSPNTGHIARLEFKRRLEKDADAREAFQRHVLEEKERRQALRQSRVIPDTPEELIEYFLDTEAQEFEFEIARMRHRLDKDFFSHLQSELGQLRFSVSKTEEMEDRLIELEALQKALLEGTEAYDKMQADLITAKESLTKILTSKDVKATLLEMVEKNELNRSLLALLDENIASAQSSEQVRTVNKIFFYLVKLDFFMIVGSLRLACYAGQIIRLPSWMPLANTKQAVAFMEKLRAAVLNPSLSFQIMAKLGLSLLLVCSILHMVGTVDSAAARNSAATSFIKASCRVTRYPVLCFQCLSGYASTIRQSDRQLALTALSVSLSRARSATVFASKLTKVRGLKPREHEAVKDCIENMADTVDRLSHSVQELGRTGKAVSQDFMWHMSNVQTWVSAALTDENTCLDGFAGRVMEGNVKTAVRRKVIDVAQVTSNALALINRFAAKPRH</sequence>
<dbReference type="OrthoDB" id="1430376at2759"/>
<evidence type="ECO:0000313" key="5">
    <source>
        <dbReference type="Proteomes" id="UP000288805"/>
    </source>
</evidence>
<dbReference type="PANTHER" id="PTHR36333:SF1">
    <property type="entry name" value="DIMETHYLALLYL, ADENOSINE TRNA METHYLTHIOTRANSFERASE"/>
    <property type="match status" value="1"/>
</dbReference>
<comment type="similarity">
    <text evidence="2">Belongs to the PMEI family.</text>
</comment>
<reference evidence="4 5" key="1">
    <citation type="journal article" date="2018" name="PLoS Genet.">
        <title>Population sequencing reveals clonal diversity and ancestral inbreeding in the grapevine cultivar Chardonnay.</title>
        <authorList>
            <person name="Roach M.J."/>
            <person name="Johnson D.L."/>
            <person name="Bohlmann J."/>
            <person name="van Vuuren H.J."/>
            <person name="Jones S.J."/>
            <person name="Pretorius I.S."/>
            <person name="Schmidt S.A."/>
            <person name="Borneman A.R."/>
        </authorList>
    </citation>
    <scope>NUCLEOTIDE SEQUENCE [LARGE SCALE GENOMIC DNA]</scope>
    <source>
        <strain evidence="5">cv. Chardonnay</strain>
        <tissue evidence="4">Leaf</tissue>
    </source>
</reference>
<evidence type="ECO:0000256" key="1">
    <source>
        <dbReference type="ARBA" id="ARBA00022729"/>
    </source>
</evidence>
<dbReference type="SMART" id="SM00856">
    <property type="entry name" value="PMEI"/>
    <property type="match status" value="1"/>
</dbReference>
<feature type="domain" description="Pectinesterase inhibitor" evidence="3">
    <location>
        <begin position="319"/>
        <end position="478"/>
    </location>
</feature>